<sequence length="75" mass="8180">MREPARIDDVLAAIRLAWVESPDLRLGQLLVNAIRPKEPCPEVFYVEDDQLLAALQAMAARVQVVKAGVAPGEGE</sequence>
<comment type="caution">
    <text evidence="1">The sequence shown here is derived from an EMBL/GenBank/DDBJ whole genome shotgun (WGS) entry which is preliminary data.</text>
</comment>
<dbReference type="Proteomes" id="UP001246372">
    <property type="component" value="Unassembled WGS sequence"/>
</dbReference>
<accession>A0ABU3PDK0</accession>
<gene>
    <name evidence="1" type="ORF">RQP53_15245</name>
</gene>
<evidence type="ECO:0000313" key="2">
    <source>
        <dbReference type="Proteomes" id="UP001246372"/>
    </source>
</evidence>
<evidence type="ECO:0000313" key="1">
    <source>
        <dbReference type="EMBL" id="MDT9000629.1"/>
    </source>
</evidence>
<proteinExistence type="predicted"/>
<organism evidence="1 2">
    <name type="scientific">Roseateles aquae</name>
    <dbReference type="NCBI Taxonomy" id="3077235"/>
    <lineage>
        <taxon>Bacteria</taxon>
        <taxon>Pseudomonadati</taxon>
        <taxon>Pseudomonadota</taxon>
        <taxon>Betaproteobacteria</taxon>
        <taxon>Burkholderiales</taxon>
        <taxon>Sphaerotilaceae</taxon>
        <taxon>Roseateles</taxon>
    </lineage>
</organism>
<dbReference type="EMBL" id="JAVXZY010000006">
    <property type="protein sequence ID" value="MDT9000629.1"/>
    <property type="molecule type" value="Genomic_DNA"/>
</dbReference>
<protein>
    <submittedName>
        <fullName evidence="1">Uncharacterized protein</fullName>
    </submittedName>
</protein>
<keyword evidence="2" id="KW-1185">Reference proteome</keyword>
<name>A0ABU3PDK0_9BURK</name>
<dbReference type="RefSeq" id="WP_315651384.1">
    <property type="nucleotide sequence ID" value="NZ_JAVXZY010000006.1"/>
</dbReference>
<reference evidence="1" key="1">
    <citation type="submission" date="2023-09" db="EMBL/GenBank/DDBJ databases">
        <title>Paucibacter sp. APW11 Genome sequencing and assembly.</title>
        <authorList>
            <person name="Kim I."/>
        </authorList>
    </citation>
    <scope>NUCLEOTIDE SEQUENCE</scope>
    <source>
        <strain evidence="1">APW11</strain>
    </source>
</reference>